<dbReference type="Proteomes" id="UP001465976">
    <property type="component" value="Unassembled WGS sequence"/>
</dbReference>
<feature type="compositionally biased region" description="Basic residues" evidence="3">
    <location>
        <begin position="315"/>
        <end position="324"/>
    </location>
</feature>
<dbReference type="PANTHER" id="PTHR15398">
    <property type="entry name" value="BROMODOMAIN-CONTAINING PROTEIN 8"/>
    <property type="match status" value="1"/>
</dbReference>
<evidence type="ECO:0000313" key="6">
    <source>
        <dbReference type="Proteomes" id="UP001465976"/>
    </source>
</evidence>
<dbReference type="Gene3D" id="1.20.920.10">
    <property type="entry name" value="Bromodomain-like"/>
    <property type="match status" value="1"/>
</dbReference>
<evidence type="ECO:0000313" key="5">
    <source>
        <dbReference type="EMBL" id="KAL0579703.1"/>
    </source>
</evidence>
<feature type="compositionally biased region" description="Acidic residues" evidence="3">
    <location>
        <begin position="293"/>
        <end position="303"/>
    </location>
</feature>
<evidence type="ECO:0000256" key="3">
    <source>
        <dbReference type="SAM" id="MobiDB-lite"/>
    </source>
</evidence>
<feature type="compositionally biased region" description="Basic and acidic residues" evidence="3">
    <location>
        <begin position="141"/>
        <end position="152"/>
    </location>
</feature>
<dbReference type="SMART" id="SM00297">
    <property type="entry name" value="BROMO"/>
    <property type="match status" value="1"/>
</dbReference>
<evidence type="ECO:0000256" key="2">
    <source>
        <dbReference type="PROSITE-ProRule" id="PRU00035"/>
    </source>
</evidence>
<feature type="compositionally biased region" description="Basic and acidic residues" evidence="3">
    <location>
        <begin position="279"/>
        <end position="289"/>
    </location>
</feature>
<dbReference type="CDD" id="cd04369">
    <property type="entry name" value="Bromodomain"/>
    <property type="match status" value="1"/>
</dbReference>
<evidence type="ECO:0000256" key="1">
    <source>
        <dbReference type="ARBA" id="ARBA00023117"/>
    </source>
</evidence>
<reference evidence="5 6" key="1">
    <citation type="submission" date="2024-02" db="EMBL/GenBank/DDBJ databases">
        <title>A draft genome for the cacao thread blight pathogen Marasmius crinis-equi.</title>
        <authorList>
            <person name="Cohen S.P."/>
            <person name="Baruah I.K."/>
            <person name="Amoako-Attah I."/>
            <person name="Bukari Y."/>
            <person name="Meinhardt L.W."/>
            <person name="Bailey B.A."/>
        </authorList>
    </citation>
    <scope>NUCLEOTIDE SEQUENCE [LARGE SCALE GENOMIC DNA]</scope>
    <source>
        <strain evidence="5 6">GH-76</strain>
    </source>
</reference>
<accession>A0ABR3FW45</accession>
<gene>
    <name evidence="5" type="ORF">V5O48_002333</name>
</gene>
<organism evidence="5 6">
    <name type="scientific">Marasmius crinis-equi</name>
    <dbReference type="NCBI Taxonomy" id="585013"/>
    <lineage>
        <taxon>Eukaryota</taxon>
        <taxon>Fungi</taxon>
        <taxon>Dikarya</taxon>
        <taxon>Basidiomycota</taxon>
        <taxon>Agaricomycotina</taxon>
        <taxon>Agaricomycetes</taxon>
        <taxon>Agaricomycetidae</taxon>
        <taxon>Agaricales</taxon>
        <taxon>Marasmiineae</taxon>
        <taxon>Marasmiaceae</taxon>
        <taxon>Marasmius</taxon>
    </lineage>
</organism>
<feature type="compositionally biased region" description="Acidic residues" evidence="3">
    <location>
        <begin position="175"/>
        <end position="190"/>
    </location>
</feature>
<feature type="region of interest" description="Disordered" evidence="3">
    <location>
        <begin position="46"/>
        <end position="428"/>
    </location>
</feature>
<keyword evidence="6" id="KW-1185">Reference proteome</keyword>
<proteinExistence type="predicted"/>
<dbReference type="PANTHER" id="PTHR15398:SF4">
    <property type="entry name" value="BROMODOMAIN-CONTAINING PROTEIN 8 ISOFORM X1"/>
    <property type="match status" value="1"/>
</dbReference>
<dbReference type="InterPro" id="IPR036427">
    <property type="entry name" value="Bromodomain-like_sf"/>
</dbReference>
<keyword evidence="1 2" id="KW-0103">Bromodomain</keyword>
<name>A0ABR3FW45_9AGAR</name>
<dbReference type="EMBL" id="JBAHYK010000051">
    <property type="protein sequence ID" value="KAL0579703.1"/>
    <property type="molecule type" value="Genomic_DNA"/>
</dbReference>
<dbReference type="Pfam" id="PF00439">
    <property type="entry name" value="Bromodomain"/>
    <property type="match status" value="1"/>
</dbReference>
<feature type="domain" description="Bromo" evidence="4">
    <location>
        <begin position="443"/>
        <end position="513"/>
    </location>
</feature>
<sequence length="535" mass="58916">MVKAPLNLNLARKQYQARYLQLRELIGEQEVEFKKLLGEIEDIRNGRDKTTQDDNEVSTSSFTRDRSTHSVHKQPVVNTDEAANSGHLEVPSASTPSPLENVDQLAPTTDQAEAPPEIETKDGDEQDPTVPSDPEATESENELRTEQAKDPGAEDEEKPVEPQDLSNPNSPQAIEIEDLLEPELEDEQEDPSQAAKDVHIPDEQQDEVVNPVLEDMAIDEPVTGDEPEEKDTPGSAAPSPRDEIEAQPEPSTPMEVDEEPARPSEPPVESGPAESSPAQEEHSDSKKAAEPTPEPEDAAEDEGASSGDEPLTVLRSRRGSRRGRSSTTAPRNAKARRRRRSSAAVDSPIAEQEMPAPEGGSDTGSPAPEAPPSKRQGKRRASVLEDTESSRDKKRARDGSEPVEEEESGTISASTARARRRADAQTPAKKFQNVIGMLHSQISQHRNGTIFHNPIRDSEAPDYHDIVKRPMDLKTIKAKIRDGAITNSLEFQRDIYLMFANAMMYNRPGSDVYVMAEDVSPTSPFYAEYEITEHL</sequence>
<dbReference type="SUPFAM" id="SSF47370">
    <property type="entry name" value="Bromodomain"/>
    <property type="match status" value="1"/>
</dbReference>
<feature type="compositionally biased region" description="Basic and acidic residues" evidence="3">
    <location>
        <begin position="388"/>
        <end position="400"/>
    </location>
</feature>
<feature type="compositionally biased region" description="Acidic residues" evidence="3">
    <location>
        <begin position="216"/>
        <end position="229"/>
    </location>
</feature>
<comment type="caution">
    <text evidence="5">The sequence shown here is derived from an EMBL/GenBank/DDBJ whole genome shotgun (WGS) entry which is preliminary data.</text>
</comment>
<protein>
    <recommendedName>
        <fullName evidence="4">Bromo domain-containing protein</fullName>
    </recommendedName>
</protein>
<dbReference type="PROSITE" id="PS50014">
    <property type="entry name" value="BROMODOMAIN_2"/>
    <property type="match status" value="1"/>
</dbReference>
<evidence type="ECO:0000259" key="4">
    <source>
        <dbReference type="PROSITE" id="PS50014"/>
    </source>
</evidence>
<dbReference type="InterPro" id="IPR001487">
    <property type="entry name" value="Bromodomain"/>
</dbReference>
<dbReference type="PRINTS" id="PR00503">
    <property type="entry name" value="BROMODOMAIN"/>
</dbReference>